<feature type="domain" description="DUF6594" evidence="2">
    <location>
        <begin position="8"/>
        <end position="276"/>
    </location>
</feature>
<organism evidence="3 4">
    <name type="scientific">Colletotrichum fructicola (strain Nara gc5)</name>
    <name type="common">Anthracnose fungus</name>
    <name type="synonym">Colletotrichum gloeosporioides (strain Nara gc5)</name>
    <dbReference type="NCBI Taxonomy" id="1213859"/>
    <lineage>
        <taxon>Eukaryota</taxon>
        <taxon>Fungi</taxon>
        <taxon>Dikarya</taxon>
        <taxon>Ascomycota</taxon>
        <taxon>Pezizomycotina</taxon>
        <taxon>Sordariomycetes</taxon>
        <taxon>Hypocreomycetidae</taxon>
        <taxon>Glomerellales</taxon>
        <taxon>Glomerellaceae</taxon>
        <taxon>Colletotrichum</taxon>
        <taxon>Colletotrichum gloeosporioides species complex</taxon>
    </lineage>
</organism>
<feature type="transmembrane region" description="Helical" evidence="1">
    <location>
        <begin position="237"/>
        <end position="257"/>
    </location>
</feature>
<evidence type="ECO:0000259" key="2">
    <source>
        <dbReference type="Pfam" id="PF20237"/>
    </source>
</evidence>
<dbReference type="EMBL" id="ANPB02000008">
    <property type="protein sequence ID" value="KAF4478300.1"/>
    <property type="molecule type" value="Genomic_DNA"/>
</dbReference>
<dbReference type="PANTHER" id="PTHR34502:SF5">
    <property type="entry name" value="DUF6594 DOMAIN-CONTAINING PROTEIN"/>
    <property type="match status" value="1"/>
</dbReference>
<keyword evidence="1" id="KW-0472">Membrane</keyword>
<keyword evidence="4" id="KW-1185">Reference proteome</keyword>
<feature type="transmembrane region" description="Helical" evidence="1">
    <location>
        <begin position="264"/>
        <end position="283"/>
    </location>
</feature>
<dbReference type="Proteomes" id="UP000011096">
    <property type="component" value="Unassembled WGS sequence"/>
</dbReference>
<name>A0A7J6INI3_COLFN</name>
<dbReference type="AlphaFoldDB" id="A0A7J6INI3"/>
<evidence type="ECO:0000313" key="4">
    <source>
        <dbReference type="Proteomes" id="UP000011096"/>
    </source>
</evidence>
<keyword evidence="1" id="KW-0812">Transmembrane</keyword>
<proteinExistence type="predicted"/>
<keyword evidence="1" id="KW-1133">Transmembrane helix</keyword>
<reference evidence="3 4" key="1">
    <citation type="submission" date="2012-08" db="EMBL/GenBank/DDBJ databases">
        <authorList>
            <person name="Gan P.H.P."/>
            <person name="Ikeda K."/>
            <person name="Irieda H."/>
            <person name="Narusaka M."/>
            <person name="O'Connell R.J."/>
            <person name="Narusaka Y."/>
            <person name="Takano Y."/>
            <person name="Kubo Y."/>
            <person name="Shirasu K."/>
        </authorList>
    </citation>
    <scope>NUCLEOTIDE SEQUENCE [LARGE SCALE GENOMIC DNA]</scope>
    <source>
        <strain evidence="3 4">Nara gc5</strain>
    </source>
</reference>
<dbReference type="PANTHER" id="PTHR34502">
    <property type="entry name" value="DUF6594 DOMAIN-CONTAINING PROTEIN-RELATED"/>
    <property type="match status" value="1"/>
</dbReference>
<feature type="transmembrane region" description="Helical" evidence="1">
    <location>
        <begin position="209"/>
        <end position="231"/>
    </location>
</feature>
<dbReference type="Pfam" id="PF20237">
    <property type="entry name" value="DUF6594"/>
    <property type="match status" value="1"/>
</dbReference>
<reference evidence="3 4" key="2">
    <citation type="submission" date="2020-04" db="EMBL/GenBank/DDBJ databases">
        <title>Genome sequencing and assembly of multiple isolates from the Colletotrichum gloeosporioides species complex.</title>
        <authorList>
            <person name="Gan P."/>
            <person name="Shirasu K."/>
        </authorList>
    </citation>
    <scope>NUCLEOTIDE SEQUENCE [LARGE SCALE GENOMIC DNA]</scope>
    <source>
        <strain evidence="3 4">Nara gc5</strain>
    </source>
</reference>
<gene>
    <name evidence="3" type="ORF">CGGC5_v014088</name>
</gene>
<dbReference type="GeneID" id="43609054"/>
<accession>A0A7J6INI3</accession>
<evidence type="ECO:0000313" key="3">
    <source>
        <dbReference type="EMBL" id="KAF4478300.1"/>
    </source>
</evidence>
<comment type="caution">
    <text evidence="3">The sequence shown here is derived from an EMBL/GenBank/DDBJ whole genome shotgun (WGS) entry which is preliminary data.</text>
</comment>
<dbReference type="RefSeq" id="XP_031878468.1">
    <property type="nucleotide sequence ID" value="XM_032024891.1"/>
</dbReference>
<protein>
    <recommendedName>
        <fullName evidence="2">DUF6594 domain-containing protein</fullName>
    </recommendedName>
</protein>
<dbReference type="InterPro" id="IPR046529">
    <property type="entry name" value="DUF6594"/>
</dbReference>
<evidence type="ECO:0000256" key="1">
    <source>
        <dbReference type="SAM" id="Phobius"/>
    </source>
</evidence>
<dbReference type="InParanoid" id="A0A7J6INI3"/>
<sequence>MVYQLKGYPRLANLMAKENEVAIFRRFDHLNFLSLLSLQSEIIQLEVELRIVSRVDDDEAQRGLSIDTSQYAKNFKILRESGSSQYTLLEKLRGRLREYNDLAIQLSQVNQIGPPAGFQLEMLKDWLRDQKLDHPFLQGHEAQTWASDEARLYMCLKPKMPEDDYFTRFVSNFLLRSYNYLRPRQTRYGETVDETSGHISYDNHLIRRISNLGTTLVACVMPVLTIFVLNIVPSTNLRILVTSIFTTVFALLIATFSNAKKVEIFAATATFATVEVVFIGSAIGSK</sequence>
<dbReference type="OrthoDB" id="4839970at2759"/>